<dbReference type="EMBL" id="LQPR01000027">
    <property type="protein sequence ID" value="ORW71878.1"/>
    <property type="molecule type" value="Genomic_DNA"/>
</dbReference>
<evidence type="ECO:0000313" key="2">
    <source>
        <dbReference type="Proteomes" id="UP000193387"/>
    </source>
</evidence>
<keyword evidence="2" id="KW-1185">Reference proteome</keyword>
<evidence type="ECO:0000313" key="1">
    <source>
        <dbReference type="EMBL" id="ORW71878.1"/>
    </source>
</evidence>
<name>A0AAJ3NQT2_9MYCO</name>
<protein>
    <submittedName>
        <fullName evidence="1">Uncharacterized protein</fullName>
    </submittedName>
</protein>
<accession>A0AAJ3NQT2</accession>
<dbReference type="InterPro" id="IPR009057">
    <property type="entry name" value="Homeodomain-like_sf"/>
</dbReference>
<dbReference type="SUPFAM" id="SSF46689">
    <property type="entry name" value="Homeodomain-like"/>
    <property type="match status" value="1"/>
</dbReference>
<comment type="caution">
    <text evidence="1">The sequence shown here is derived from an EMBL/GenBank/DDBJ whole genome shotgun (WGS) entry which is preliminary data.</text>
</comment>
<proteinExistence type="predicted"/>
<dbReference type="Proteomes" id="UP000193387">
    <property type="component" value="Unassembled WGS sequence"/>
</dbReference>
<sequence>MTVATSAARDFWLRNHACRLPRRPQFLRCLYRLDELARWGVERFSVEAMAERHHLDVAMIYRHWADRRPLIVGAAGGVAAGD</sequence>
<reference evidence="1 2" key="1">
    <citation type="submission" date="2016-01" db="EMBL/GenBank/DDBJ databases">
        <title>The new phylogeny of the genus Mycobacterium.</title>
        <authorList>
            <person name="Tarcisio F."/>
            <person name="Conor M."/>
            <person name="Antonella G."/>
            <person name="Elisabetta G."/>
            <person name="Giulia F.S."/>
            <person name="Sara T."/>
            <person name="Anna F."/>
            <person name="Clotilde B."/>
            <person name="Roberto B."/>
            <person name="Veronica D.S."/>
            <person name="Fabio R."/>
            <person name="Monica P."/>
            <person name="Olivier J."/>
            <person name="Enrico T."/>
            <person name="Nicola S."/>
        </authorList>
    </citation>
    <scope>NUCLEOTIDE SEQUENCE [LARGE SCALE GENOMIC DNA]</scope>
    <source>
        <strain evidence="1 2">DSM 44616</strain>
    </source>
</reference>
<organism evidence="1 2">
    <name type="scientific">Mycobacterium saskatchewanense</name>
    <dbReference type="NCBI Taxonomy" id="220927"/>
    <lineage>
        <taxon>Bacteria</taxon>
        <taxon>Bacillati</taxon>
        <taxon>Actinomycetota</taxon>
        <taxon>Actinomycetes</taxon>
        <taxon>Mycobacteriales</taxon>
        <taxon>Mycobacteriaceae</taxon>
        <taxon>Mycobacterium</taxon>
        <taxon>Mycobacterium simiae complex</taxon>
    </lineage>
</organism>
<gene>
    <name evidence="1" type="ORF">AWC23_12400</name>
</gene>
<dbReference type="AlphaFoldDB" id="A0AAJ3NQT2"/>